<dbReference type="OrthoDB" id="5399555at2759"/>
<dbReference type="AlphaFoldDB" id="A0A6G1HFQ2"/>
<organism evidence="2 3">
    <name type="scientific">Aulographum hederae CBS 113979</name>
    <dbReference type="NCBI Taxonomy" id="1176131"/>
    <lineage>
        <taxon>Eukaryota</taxon>
        <taxon>Fungi</taxon>
        <taxon>Dikarya</taxon>
        <taxon>Ascomycota</taxon>
        <taxon>Pezizomycotina</taxon>
        <taxon>Dothideomycetes</taxon>
        <taxon>Pleosporomycetidae</taxon>
        <taxon>Aulographales</taxon>
        <taxon>Aulographaceae</taxon>
    </lineage>
</organism>
<dbReference type="EMBL" id="ML977138">
    <property type="protein sequence ID" value="KAF1991914.1"/>
    <property type="molecule type" value="Genomic_DNA"/>
</dbReference>
<protein>
    <submittedName>
        <fullName evidence="2">Uncharacterized protein</fullName>
    </submittedName>
</protein>
<evidence type="ECO:0000313" key="2">
    <source>
        <dbReference type="EMBL" id="KAF1991914.1"/>
    </source>
</evidence>
<dbReference type="Proteomes" id="UP000800041">
    <property type="component" value="Unassembled WGS sequence"/>
</dbReference>
<name>A0A6G1HFQ2_9PEZI</name>
<proteinExistence type="predicted"/>
<accession>A0A6G1HFQ2</accession>
<gene>
    <name evidence="2" type="ORF">K402DRAFT_399869</name>
</gene>
<feature type="compositionally biased region" description="Polar residues" evidence="1">
    <location>
        <begin position="1"/>
        <end position="45"/>
    </location>
</feature>
<feature type="region of interest" description="Disordered" evidence="1">
    <location>
        <begin position="1"/>
        <end position="63"/>
    </location>
</feature>
<keyword evidence="3" id="KW-1185">Reference proteome</keyword>
<feature type="region of interest" description="Disordered" evidence="1">
    <location>
        <begin position="108"/>
        <end position="128"/>
    </location>
</feature>
<evidence type="ECO:0000256" key="1">
    <source>
        <dbReference type="SAM" id="MobiDB-lite"/>
    </source>
</evidence>
<evidence type="ECO:0000313" key="3">
    <source>
        <dbReference type="Proteomes" id="UP000800041"/>
    </source>
</evidence>
<sequence>MSTTVNTARPLSHSPSMRNSTRFSTYSTAPTLTPSIAPSHLSTESADTDSNKADPDSSSTQTLKVVHSQLARFDDPRLQNQRYVLSEGKADEHSKLALGAKLERALGRRMSGQDAVFTPKKAKTAVVA</sequence>
<reference evidence="2" key="1">
    <citation type="journal article" date="2020" name="Stud. Mycol.">
        <title>101 Dothideomycetes genomes: a test case for predicting lifestyles and emergence of pathogens.</title>
        <authorList>
            <person name="Haridas S."/>
            <person name="Albert R."/>
            <person name="Binder M."/>
            <person name="Bloem J."/>
            <person name="Labutti K."/>
            <person name="Salamov A."/>
            <person name="Andreopoulos B."/>
            <person name="Baker S."/>
            <person name="Barry K."/>
            <person name="Bills G."/>
            <person name="Bluhm B."/>
            <person name="Cannon C."/>
            <person name="Castanera R."/>
            <person name="Culley D."/>
            <person name="Daum C."/>
            <person name="Ezra D."/>
            <person name="Gonzalez J."/>
            <person name="Henrissat B."/>
            <person name="Kuo A."/>
            <person name="Liang C."/>
            <person name="Lipzen A."/>
            <person name="Lutzoni F."/>
            <person name="Magnuson J."/>
            <person name="Mondo S."/>
            <person name="Nolan M."/>
            <person name="Ohm R."/>
            <person name="Pangilinan J."/>
            <person name="Park H.-J."/>
            <person name="Ramirez L."/>
            <person name="Alfaro M."/>
            <person name="Sun H."/>
            <person name="Tritt A."/>
            <person name="Yoshinaga Y."/>
            <person name="Zwiers L.-H."/>
            <person name="Turgeon B."/>
            <person name="Goodwin S."/>
            <person name="Spatafora J."/>
            <person name="Crous P."/>
            <person name="Grigoriev I."/>
        </authorList>
    </citation>
    <scope>NUCLEOTIDE SEQUENCE</scope>
    <source>
        <strain evidence="2">CBS 113979</strain>
    </source>
</reference>